<dbReference type="InterPro" id="IPR036388">
    <property type="entry name" value="WH-like_DNA-bd_sf"/>
</dbReference>
<dbReference type="Pfam" id="PF00126">
    <property type="entry name" value="HTH_1"/>
    <property type="match status" value="1"/>
</dbReference>
<dbReference type="EMBL" id="LAZR01013311">
    <property type="protein sequence ID" value="KKM22548.1"/>
    <property type="molecule type" value="Genomic_DNA"/>
</dbReference>
<evidence type="ECO:0000259" key="1">
    <source>
        <dbReference type="Pfam" id="PF00126"/>
    </source>
</evidence>
<reference evidence="2" key="1">
    <citation type="journal article" date="2015" name="Nature">
        <title>Complex archaea that bridge the gap between prokaryotes and eukaryotes.</title>
        <authorList>
            <person name="Spang A."/>
            <person name="Saw J.H."/>
            <person name="Jorgensen S.L."/>
            <person name="Zaremba-Niedzwiedzka K."/>
            <person name="Martijn J."/>
            <person name="Lind A.E."/>
            <person name="van Eijk R."/>
            <person name="Schleper C."/>
            <person name="Guy L."/>
            <person name="Ettema T.J."/>
        </authorList>
    </citation>
    <scope>NUCLEOTIDE SEQUENCE</scope>
</reference>
<dbReference type="Gene3D" id="1.10.10.10">
    <property type="entry name" value="Winged helix-like DNA-binding domain superfamily/Winged helix DNA-binding domain"/>
    <property type="match status" value="1"/>
</dbReference>
<comment type="caution">
    <text evidence="2">The sequence shown here is derived from an EMBL/GenBank/DDBJ whole genome shotgun (WGS) entry which is preliminary data.</text>
</comment>
<sequence length="121" mass="13622">MQVRSKLWIEVNGEPVFGRGRRFLLEAIDRHGSINQAARDINISYRKAWGYIAAMEERLGIRLVESQTGGRNGGGSVLTTEGRDFIQRYEKMEEGIREIVDEQFSKAFDGLVVMNASVKSG</sequence>
<proteinExistence type="predicted"/>
<dbReference type="AlphaFoldDB" id="A0A0F9KK75"/>
<dbReference type="InterPro" id="IPR036390">
    <property type="entry name" value="WH_DNA-bd_sf"/>
</dbReference>
<organism evidence="2">
    <name type="scientific">marine sediment metagenome</name>
    <dbReference type="NCBI Taxonomy" id="412755"/>
    <lineage>
        <taxon>unclassified sequences</taxon>
        <taxon>metagenomes</taxon>
        <taxon>ecological metagenomes</taxon>
    </lineage>
</organism>
<dbReference type="InterPro" id="IPR003725">
    <property type="entry name" value="ModE-bd_N"/>
</dbReference>
<dbReference type="GO" id="GO:0003700">
    <property type="term" value="F:DNA-binding transcription factor activity"/>
    <property type="evidence" value="ECO:0007669"/>
    <property type="project" value="InterPro"/>
</dbReference>
<name>A0A0F9KK75_9ZZZZ</name>
<gene>
    <name evidence="2" type="ORF">LCGC14_1624250</name>
</gene>
<dbReference type="InterPro" id="IPR000847">
    <property type="entry name" value="LysR_HTH_N"/>
</dbReference>
<accession>A0A0F9KK75</accession>
<evidence type="ECO:0000313" key="2">
    <source>
        <dbReference type="EMBL" id="KKM22548.1"/>
    </source>
</evidence>
<feature type="domain" description="HTH lysR-type" evidence="1">
    <location>
        <begin position="25"/>
        <end position="83"/>
    </location>
</feature>
<dbReference type="PANTHER" id="PTHR30432:SF1">
    <property type="entry name" value="DNA-BINDING TRANSCRIPTIONAL DUAL REGULATOR MODE"/>
    <property type="match status" value="1"/>
</dbReference>
<dbReference type="NCBIfam" id="TIGR00637">
    <property type="entry name" value="ModE_repress"/>
    <property type="match status" value="1"/>
</dbReference>
<protein>
    <recommendedName>
        <fullName evidence="1">HTH lysR-type domain-containing protein</fullName>
    </recommendedName>
</protein>
<dbReference type="PANTHER" id="PTHR30432">
    <property type="entry name" value="TRANSCRIPTIONAL REGULATOR MODE"/>
    <property type="match status" value="1"/>
</dbReference>
<dbReference type="InterPro" id="IPR051815">
    <property type="entry name" value="Molybdate_resp_trans_reg"/>
</dbReference>
<dbReference type="SUPFAM" id="SSF46785">
    <property type="entry name" value="Winged helix' DNA-binding domain"/>
    <property type="match status" value="1"/>
</dbReference>